<dbReference type="Proteomes" id="UP000245081">
    <property type="component" value="Unassembled WGS sequence"/>
</dbReference>
<dbReference type="EMBL" id="BDOQ01000001">
    <property type="protein sequence ID" value="GBG12514.1"/>
    <property type="molecule type" value="Genomic_DNA"/>
</dbReference>
<comment type="similarity">
    <text evidence="2">Belongs to the acyltransferase 3 family.</text>
</comment>
<dbReference type="RefSeq" id="WP_227871276.1">
    <property type="nucleotide sequence ID" value="NZ_BDOQ01000001.1"/>
</dbReference>
<gene>
    <name evidence="9" type="ORF">NMK_0045</name>
</gene>
<evidence type="ECO:0000256" key="3">
    <source>
        <dbReference type="ARBA" id="ARBA00022475"/>
    </source>
</evidence>
<evidence type="ECO:0000256" key="1">
    <source>
        <dbReference type="ARBA" id="ARBA00004651"/>
    </source>
</evidence>
<feature type="transmembrane region" description="Helical" evidence="7">
    <location>
        <begin position="141"/>
        <end position="162"/>
    </location>
</feature>
<dbReference type="GO" id="GO:0009246">
    <property type="term" value="P:enterobacterial common antigen biosynthetic process"/>
    <property type="evidence" value="ECO:0007669"/>
    <property type="project" value="TreeGrafter"/>
</dbReference>
<feature type="domain" description="Acyltransferase 3" evidence="8">
    <location>
        <begin position="4"/>
        <end position="318"/>
    </location>
</feature>
<evidence type="ECO:0000256" key="6">
    <source>
        <dbReference type="ARBA" id="ARBA00023136"/>
    </source>
</evidence>
<keyword evidence="10" id="KW-1185">Reference proteome</keyword>
<reference evidence="9 10" key="1">
    <citation type="journal article" date="2018" name="Environ. Microbiol.">
        <title>Isolation and genomic characterization of Novimethylophilus kurashikiensis gen. nov. sp. nov., a new lanthanide-dependent methylotrophic species of Methylophilaceae.</title>
        <authorList>
            <person name="Lv H."/>
            <person name="Sahin N."/>
            <person name="Tani A."/>
        </authorList>
    </citation>
    <scope>NUCLEOTIDE SEQUENCE [LARGE SCALE GENOMIC DNA]</scope>
    <source>
        <strain evidence="9 10">La2-4</strain>
    </source>
</reference>
<dbReference type="GO" id="GO:0005886">
    <property type="term" value="C:plasma membrane"/>
    <property type="evidence" value="ECO:0007669"/>
    <property type="project" value="UniProtKB-SubCell"/>
</dbReference>
<evidence type="ECO:0000256" key="4">
    <source>
        <dbReference type="ARBA" id="ARBA00022692"/>
    </source>
</evidence>
<keyword evidence="6 7" id="KW-0472">Membrane</keyword>
<keyword evidence="3" id="KW-1003">Cell membrane</keyword>
<keyword evidence="4 7" id="KW-0812">Transmembrane</keyword>
<organism evidence="9 10">
    <name type="scientific">Novimethylophilus kurashikiensis</name>
    <dbReference type="NCBI Taxonomy" id="1825523"/>
    <lineage>
        <taxon>Bacteria</taxon>
        <taxon>Pseudomonadati</taxon>
        <taxon>Pseudomonadota</taxon>
        <taxon>Betaproteobacteria</taxon>
        <taxon>Nitrosomonadales</taxon>
        <taxon>Methylophilaceae</taxon>
        <taxon>Novimethylophilus</taxon>
    </lineage>
</organism>
<sequence>MPLIDAIKAVACLLIVAHHLSVYGPMSDIAYPLIHGLIDGLYEYGRMAVQAFLVIGGFLTARSLAPAGMPHVPDPLAAIRKRYFRLAIPYLAALTLAITASAFAREWMEHASIPDLPEIPQMLAHVFLVQDLFKQDALSAGVWYVAIDFQLFALTVGLFWLAARLGKAYLGPVFVAGMMLASLFVFNRFATLDVTALYFYGSYGLGALAYWLSPRRDGKTWLLLLTIIVGTALLLDFRLRIAIAVAVMLLLGLGRHTGWLERMLVPQPIAKLGQMSYSVFLVHFPICLIVNTVFFRFISLDPLANLFGLGIAIACSLAGGALFYRWVESQPLSDKMRLWVPAGFFASSYFAALSSAI</sequence>
<proteinExistence type="inferred from homology"/>
<name>A0A2R5F7A2_9PROT</name>
<evidence type="ECO:0000256" key="7">
    <source>
        <dbReference type="SAM" id="Phobius"/>
    </source>
</evidence>
<feature type="transmembrane region" description="Helical" evidence="7">
    <location>
        <begin position="44"/>
        <end position="65"/>
    </location>
</feature>
<dbReference type="GO" id="GO:0016413">
    <property type="term" value="F:O-acetyltransferase activity"/>
    <property type="evidence" value="ECO:0007669"/>
    <property type="project" value="TreeGrafter"/>
</dbReference>
<feature type="transmembrane region" description="Helical" evidence="7">
    <location>
        <begin position="196"/>
        <end position="213"/>
    </location>
</feature>
<keyword evidence="5 7" id="KW-1133">Transmembrane helix</keyword>
<feature type="transmembrane region" description="Helical" evidence="7">
    <location>
        <begin position="7"/>
        <end position="24"/>
    </location>
</feature>
<protein>
    <recommendedName>
        <fullName evidence="8">Acyltransferase 3 domain-containing protein</fullName>
    </recommendedName>
</protein>
<dbReference type="PANTHER" id="PTHR40074:SF2">
    <property type="entry name" value="O-ACETYLTRANSFERASE WECH"/>
    <property type="match status" value="1"/>
</dbReference>
<evidence type="ECO:0000259" key="8">
    <source>
        <dbReference type="Pfam" id="PF01757"/>
    </source>
</evidence>
<dbReference type="PANTHER" id="PTHR40074">
    <property type="entry name" value="O-ACETYLTRANSFERASE WECH"/>
    <property type="match status" value="1"/>
</dbReference>
<dbReference type="InterPro" id="IPR002656">
    <property type="entry name" value="Acyl_transf_3_dom"/>
</dbReference>
<evidence type="ECO:0000313" key="10">
    <source>
        <dbReference type="Proteomes" id="UP000245081"/>
    </source>
</evidence>
<comment type="subcellular location">
    <subcellularLocation>
        <location evidence="1">Cell membrane</location>
        <topology evidence="1">Multi-pass membrane protein</topology>
    </subcellularLocation>
</comment>
<feature type="transmembrane region" description="Helical" evidence="7">
    <location>
        <begin position="279"/>
        <end position="298"/>
    </location>
</feature>
<accession>A0A2R5F7A2</accession>
<feature type="transmembrane region" description="Helical" evidence="7">
    <location>
        <begin position="338"/>
        <end position="356"/>
    </location>
</feature>
<feature type="transmembrane region" description="Helical" evidence="7">
    <location>
        <begin position="220"/>
        <end position="235"/>
    </location>
</feature>
<evidence type="ECO:0000256" key="5">
    <source>
        <dbReference type="ARBA" id="ARBA00022989"/>
    </source>
</evidence>
<feature type="transmembrane region" description="Helical" evidence="7">
    <location>
        <begin position="304"/>
        <end position="326"/>
    </location>
</feature>
<feature type="transmembrane region" description="Helical" evidence="7">
    <location>
        <begin position="169"/>
        <end position="190"/>
    </location>
</feature>
<evidence type="ECO:0000256" key="2">
    <source>
        <dbReference type="ARBA" id="ARBA00007400"/>
    </source>
</evidence>
<feature type="transmembrane region" description="Helical" evidence="7">
    <location>
        <begin position="86"/>
        <end position="104"/>
    </location>
</feature>
<comment type="caution">
    <text evidence="9">The sequence shown here is derived from an EMBL/GenBank/DDBJ whole genome shotgun (WGS) entry which is preliminary data.</text>
</comment>
<evidence type="ECO:0000313" key="9">
    <source>
        <dbReference type="EMBL" id="GBG12514.1"/>
    </source>
</evidence>
<dbReference type="AlphaFoldDB" id="A0A2R5F7A2"/>
<dbReference type="Pfam" id="PF01757">
    <property type="entry name" value="Acyl_transf_3"/>
    <property type="match status" value="1"/>
</dbReference>